<dbReference type="FunFam" id="2.60.40.10:FF:000551">
    <property type="entry name" value="Protogenin A"/>
    <property type="match status" value="1"/>
</dbReference>
<dbReference type="InterPro" id="IPR036116">
    <property type="entry name" value="FN3_sf"/>
</dbReference>
<dbReference type="InterPro" id="IPR013783">
    <property type="entry name" value="Ig-like_fold"/>
</dbReference>
<dbReference type="PROSITE" id="PS50853">
    <property type="entry name" value="FN3"/>
    <property type="match status" value="3"/>
</dbReference>
<proteinExistence type="predicted"/>
<organism evidence="7 8">
    <name type="scientific">Nematostella vectensis</name>
    <name type="common">Starlet sea anemone</name>
    <dbReference type="NCBI Taxonomy" id="45351"/>
    <lineage>
        <taxon>Eukaryota</taxon>
        <taxon>Metazoa</taxon>
        <taxon>Cnidaria</taxon>
        <taxon>Anthozoa</taxon>
        <taxon>Hexacorallia</taxon>
        <taxon>Actiniaria</taxon>
        <taxon>Edwardsiidae</taxon>
        <taxon>Nematostella</taxon>
    </lineage>
</organism>
<protein>
    <recommendedName>
        <fullName evidence="6">Fibronectin type-III domain-containing protein</fullName>
    </recommendedName>
</protein>
<dbReference type="SMART" id="SM00060">
    <property type="entry name" value="FN3"/>
    <property type="match status" value="2"/>
</dbReference>
<evidence type="ECO:0000313" key="8">
    <source>
        <dbReference type="Proteomes" id="UP000001593"/>
    </source>
</evidence>
<evidence type="ECO:0000256" key="4">
    <source>
        <dbReference type="ARBA" id="ARBA00023170"/>
    </source>
</evidence>
<dbReference type="HOGENOM" id="CLU_085242_0_0_1"/>
<dbReference type="Pfam" id="PF00041">
    <property type="entry name" value="fn3"/>
    <property type="match status" value="3"/>
</dbReference>
<accession>A7S4M0</accession>
<dbReference type="PANTHER" id="PTHR23036:SF151">
    <property type="entry name" value="FIBRONECTIN TYPE-III DOMAIN-CONTAINING PROTEIN"/>
    <property type="match status" value="1"/>
</dbReference>
<evidence type="ECO:0000259" key="6">
    <source>
        <dbReference type="PROSITE" id="PS50853"/>
    </source>
</evidence>
<dbReference type="Gene3D" id="2.60.40.10">
    <property type="entry name" value="Immunoglobulins"/>
    <property type="match status" value="3"/>
</dbReference>
<dbReference type="InterPro" id="IPR050379">
    <property type="entry name" value="Type-I_Cytokine_Rcpt"/>
</dbReference>
<dbReference type="Proteomes" id="UP000001593">
    <property type="component" value="Unassembled WGS sequence"/>
</dbReference>
<name>A7S4M0_NEMVE</name>
<dbReference type="CDD" id="cd00063">
    <property type="entry name" value="FN3"/>
    <property type="match status" value="3"/>
</dbReference>
<evidence type="ECO:0000256" key="1">
    <source>
        <dbReference type="ARBA" id="ARBA00022729"/>
    </source>
</evidence>
<evidence type="ECO:0000313" key="7">
    <source>
        <dbReference type="EMBL" id="EDO41307.1"/>
    </source>
</evidence>
<dbReference type="AlphaFoldDB" id="A7S4M0"/>
<feature type="domain" description="Fibronectin type-III" evidence="6">
    <location>
        <begin position="1"/>
        <end position="73"/>
    </location>
</feature>
<feature type="domain" description="Fibronectin type-III" evidence="6">
    <location>
        <begin position="78"/>
        <end position="172"/>
    </location>
</feature>
<keyword evidence="2" id="KW-0677">Repeat</keyword>
<evidence type="ECO:0000256" key="5">
    <source>
        <dbReference type="ARBA" id="ARBA00023180"/>
    </source>
</evidence>
<feature type="domain" description="Fibronectin type-III" evidence="6">
    <location>
        <begin position="177"/>
        <end position="273"/>
    </location>
</feature>
<dbReference type="SUPFAM" id="SSF49265">
    <property type="entry name" value="Fibronectin type III"/>
    <property type="match status" value="2"/>
</dbReference>
<sequence length="275" mass="29871">HGIFAGYKIVYVNTADQSDRGNVTVERDVKDESIDFELTDLRPYTIYQITVSPQTLEGDGAPSTPIFVHTDDGVPTGFPLNVQGSPMNSTALLVTWQEPPQEDQNGIITGYQVQFHPQGGGSAGMSTMLVPSSPAELVHLQKFTLYDVNVAAVNSKGVGPPSPIVTMRTGEDVPAAPPSNITANNVSSTELEVIWRPVPQKYQNGIVLGYKVMYRRADGEYPIRNVTINNGSQLSHVLKGLKKYGPYDIRLLAFTVKGEGNVSESVFCRTAEDGE</sequence>
<dbReference type="InParanoid" id="A7S4M0"/>
<keyword evidence="3" id="KW-1015">Disulfide bond</keyword>
<dbReference type="OMA" id="LKREWIA"/>
<evidence type="ECO:0000256" key="3">
    <source>
        <dbReference type="ARBA" id="ARBA00023157"/>
    </source>
</evidence>
<gene>
    <name evidence="7" type="ORF">NEMVEDRAFT_v1g104479</name>
</gene>
<dbReference type="PhylomeDB" id="A7S4M0"/>
<dbReference type="eggNOG" id="KOG3510">
    <property type="taxonomic scope" value="Eukaryota"/>
</dbReference>
<dbReference type="STRING" id="45351.A7S4M0"/>
<keyword evidence="4" id="KW-0675">Receptor</keyword>
<dbReference type="PANTHER" id="PTHR23036">
    <property type="entry name" value="CYTOKINE RECEPTOR"/>
    <property type="match status" value="1"/>
</dbReference>
<reference evidence="7 8" key="1">
    <citation type="journal article" date="2007" name="Science">
        <title>Sea anemone genome reveals ancestral eumetazoan gene repertoire and genomic organization.</title>
        <authorList>
            <person name="Putnam N.H."/>
            <person name="Srivastava M."/>
            <person name="Hellsten U."/>
            <person name="Dirks B."/>
            <person name="Chapman J."/>
            <person name="Salamov A."/>
            <person name="Terry A."/>
            <person name="Shapiro H."/>
            <person name="Lindquist E."/>
            <person name="Kapitonov V.V."/>
            <person name="Jurka J."/>
            <person name="Genikhovich G."/>
            <person name="Grigoriev I.V."/>
            <person name="Lucas S.M."/>
            <person name="Steele R.E."/>
            <person name="Finnerty J.R."/>
            <person name="Technau U."/>
            <person name="Martindale M.Q."/>
            <person name="Rokhsar D.S."/>
        </authorList>
    </citation>
    <scope>NUCLEOTIDE SEQUENCE [LARGE SCALE GENOMIC DNA]</scope>
    <source>
        <strain evidence="8">CH2 X CH6</strain>
    </source>
</reference>
<feature type="non-terminal residue" evidence="7">
    <location>
        <position position="1"/>
    </location>
</feature>
<keyword evidence="8" id="KW-1185">Reference proteome</keyword>
<keyword evidence="1" id="KW-0732">Signal</keyword>
<evidence type="ECO:0000256" key="2">
    <source>
        <dbReference type="ARBA" id="ARBA00022737"/>
    </source>
</evidence>
<dbReference type="FunFam" id="2.60.40.10:FF:000028">
    <property type="entry name" value="Neuronal cell adhesion molecule"/>
    <property type="match status" value="1"/>
</dbReference>
<dbReference type="EMBL" id="DS469579">
    <property type="protein sequence ID" value="EDO41307.1"/>
    <property type="molecule type" value="Genomic_DNA"/>
</dbReference>
<keyword evidence="5" id="KW-0325">Glycoprotein</keyword>
<dbReference type="InterPro" id="IPR003961">
    <property type="entry name" value="FN3_dom"/>
</dbReference>